<dbReference type="AlphaFoldDB" id="A0A1T2X399"/>
<reference evidence="3 4" key="1">
    <citation type="submission" date="2017-01" db="EMBL/GenBank/DDBJ databases">
        <title>Genome analysis of Paenibacillus selenitrireducens ES3-24.</title>
        <authorList>
            <person name="Xu D."/>
            <person name="Yao R."/>
            <person name="Zheng S."/>
        </authorList>
    </citation>
    <scope>NUCLEOTIDE SEQUENCE [LARGE SCALE GENOMIC DNA]</scope>
    <source>
        <strain evidence="3 4">ES3-24</strain>
    </source>
</reference>
<evidence type="ECO:0000259" key="2">
    <source>
        <dbReference type="Pfam" id="PF13473"/>
    </source>
</evidence>
<dbReference type="InterPro" id="IPR008972">
    <property type="entry name" value="Cupredoxin"/>
</dbReference>
<dbReference type="Proteomes" id="UP000190188">
    <property type="component" value="Unassembled WGS sequence"/>
</dbReference>
<proteinExistence type="predicted"/>
<feature type="transmembrane region" description="Helical" evidence="1">
    <location>
        <begin position="12"/>
        <end position="31"/>
    </location>
</feature>
<keyword evidence="1" id="KW-1133">Transmembrane helix</keyword>
<dbReference type="InterPro" id="IPR028096">
    <property type="entry name" value="EfeO_Cupredoxin"/>
</dbReference>
<dbReference type="Pfam" id="PF13473">
    <property type="entry name" value="Cupredoxin_1"/>
    <property type="match status" value="1"/>
</dbReference>
<dbReference type="EMBL" id="MSZX01000011">
    <property type="protein sequence ID" value="OPA74322.1"/>
    <property type="molecule type" value="Genomic_DNA"/>
</dbReference>
<dbReference type="Gene3D" id="2.60.40.420">
    <property type="entry name" value="Cupredoxins - blue copper proteins"/>
    <property type="match status" value="1"/>
</dbReference>
<keyword evidence="1" id="KW-0812">Transmembrane</keyword>
<feature type="domain" description="EfeO-type cupredoxin-like" evidence="2">
    <location>
        <begin position="68"/>
        <end position="133"/>
    </location>
</feature>
<evidence type="ECO:0000313" key="3">
    <source>
        <dbReference type="EMBL" id="OPA74322.1"/>
    </source>
</evidence>
<evidence type="ECO:0000313" key="4">
    <source>
        <dbReference type="Proteomes" id="UP000190188"/>
    </source>
</evidence>
<keyword evidence="1" id="KW-0472">Membrane</keyword>
<dbReference type="RefSeq" id="WP_078501869.1">
    <property type="nucleotide sequence ID" value="NZ_MSZX01000011.1"/>
</dbReference>
<name>A0A1T2X399_9BACL</name>
<comment type="caution">
    <text evidence="3">The sequence shown here is derived from an EMBL/GenBank/DDBJ whole genome shotgun (WGS) entry which is preliminary data.</text>
</comment>
<dbReference type="SUPFAM" id="SSF49503">
    <property type="entry name" value="Cupredoxins"/>
    <property type="match status" value="1"/>
</dbReference>
<organism evidence="3 4">
    <name type="scientific">Paenibacillus selenitireducens</name>
    <dbReference type="NCBI Taxonomy" id="1324314"/>
    <lineage>
        <taxon>Bacteria</taxon>
        <taxon>Bacillati</taxon>
        <taxon>Bacillota</taxon>
        <taxon>Bacilli</taxon>
        <taxon>Bacillales</taxon>
        <taxon>Paenibacillaceae</taxon>
        <taxon>Paenibacillus</taxon>
    </lineage>
</organism>
<evidence type="ECO:0000256" key="1">
    <source>
        <dbReference type="SAM" id="Phobius"/>
    </source>
</evidence>
<protein>
    <recommendedName>
        <fullName evidence="2">EfeO-type cupredoxin-like domain-containing protein</fullName>
    </recommendedName>
</protein>
<gene>
    <name evidence="3" type="ORF">BVG16_24685</name>
</gene>
<accession>A0A1T2X399</accession>
<sequence>MSRFWIISKRQIQWFAVAMFAVMLTIAYLRWEQSKPVASALQDERIINIVTGEFKTKTAAGKEIEVYRWDPGTVFAKAGENIKLSIFGVNGAHHQFYIEGTEIRGEVMKGKETVVHFTPTKKGIYRLICTTHPGHNSKTDSTVKEGDTSAEAPMIGYIVVE</sequence>
<keyword evidence="4" id="KW-1185">Reference proteome</keyword>
<dbReference type="OrthoDB" id="9773354at2"/>
<dbReference type="STRING" id="1324314.BVG16_24685"/>